<reference evidence="1 2" key="1">
    <citation type="submission" date="2021-06" db="EMBL/GenBank/DDBJ databases">
        <authorList>
            <person name="Palmer J.M."/>
        </authorList>
    </citation>
    <scope>NUCLEOTIDE SEQUENCE [LARGE SCALE GENOMIC DNA]</scope>
    <source>
        <strain evidence="1 2">CL_MEX2019</strain>
        <tissue evidence="1">Muscle</tissue>
    </source>
</reference>
<protein>
    <submittedName>
        <fullName evidence="1">Uncharacterized protein</fullName>
    </submittedName>
</protein>
<evidence type="ECO:0000313" key="1">
    <source>
        <dbReference type="EMBL" id="MED6288647.1"/>
    </source>
</evidence>
<accession>A0ABU7EN49</accession>
<dbReference type="EMBL" id="JAHUTJ010061273">
    <property type="protein sequence ID" value="MED6288647.1"/>
    <property type="molecule type" value="Genomic_DNA"/>
</dbReference>
<proteinExistence type="predicted"/>
<keyword evidence="2" id="KW-1185">Reference proteome</keyword>
<sequence length="144" mass="15836">MKGDHHPSLPVQRHCPRPPRLEVLRADLIQPQSPATMELFNHLCDFSLGDERVQPQVPSLCFHQGMRDGRIEEILEILLPPPNNIPSRGQQLPTLTVNGVGEEVPSPPEGADRLARLASVLPNSSQARDFASATARAAVYLALR</sequence>
<comment type="caution">
    <text evidence="1">The sequence shown here is derived from an EMBL/GenBank/DDBJ whole genome shotgun (WGS) entry which is preliminary data.</text>
</comment>
<evidence type="ECO:0000313" key="2">
    <source>
        <dbReference type="Proteomes" id="UP001352852"/>
    </source>
</evidence>
<organism evidence="1 2">
    <name type="scientific">Characodon lateralis</name>
    <dbReference type="NCBI Taxonomy" id="208331"/>
    <lineage>
        <taxon>Eukaryota</taxon>
        <taxon>Metazoa</taxon>
        <taxon>Chordata</taxon>
        <taxon>Craniata</taxon>
        <taxon>Vertebrata</taxon>
        <taxon>Euteleostomi</taxon>
        <taxon>Actinopterygii</taxon>
        <taxon>Neopterygii</taxon>
        <taxon>Teleostei</taxon>
        <taxon>Neoteleostei</taxon>
        <taxon>Acanthomorphata</taxon>
        <taxon>Ovalentaria</taxon>
        <taxon>Atherinomorphae</taxon>
        <taxon>Cyprinodontiformes</taxon>
        <taxon>Goodeidae</taxon>
        <taxon>Characodon</taxon>
    </lineage>
</organism>
<dbReference type="Proteomes" id="UP001352852">
    <property type="component" value="Unassembled WGS sequence"/>
</dbReference>
<gene>
    <name evidence="1" type="ORF">CHARACLAT_028727</name>
</gene>
<name>A0ABU7EN49_9TELE</name>